<dbReference type="AlphaFoldDB" id="A0A4P9VNE2"/>
<protein>
    <submittedName>
        <fullName evidence="1">Uncharacterized protein</fullName>
    </submittedName>
</protein>
<dbReference type="EMBL" id="NDXW01000001">
    <property type="protein sequence ID" value="RDH43630.1"/>
    <property type="molecule type" value="Genomic_DNA"/>
</dbReference>
<keyword evidence="2" id="KW-1185">Reference proteome</keyword>
<gene>
    <name evidence="1" type="ORF">B9G39_09340</name>
</gene>
<organism evidence="1 2">
    <name type="scientific">Zooshikella ganghwensis</name>
    <dbReference type="NCBI Taxonomy" id="202772"/>
    <lineage>
        <taxon>Bacteria</taxon>
        <taxon>Pseudomonadati</taxon>
        <taxon>Pseudomonadota</taxon>
        <taxon>Gammaproteobacteria</taxon>
        <taxon>Oceanospirillales</taxon>
        <taxon>Zooshikellaceae</taxon>
        <taxon>Zooshikella</taxon>
    </lineage>
</organism>
<evidence type="ECO:0000313" key="2">
    <source>
        <dbReference type="Proteomes" id="UP000257039"/>
    </source>
</evidence>
<proteinExistence type="predicted"/>
<reference evidence="1 2" key="1">
    <citation type="submission" date="2017-04" db="EMBL/GenBank/DDBJ databases">
        <title>Draft genome sequence of Zooshikella ganghwensis VG4 isolated from Red Sea sediments.</title>
        <authorList>
            <person name="Rehman Z."/>
            <person name="Alam I."/>
            <person name="Kamau A."/>
            <person name="Bajic V."/>
            <person name="Leiknes T."/>
        </authorList>
    </citation>
    <scope>NUCLEOTIDE SEQUENCE [LARGE SCALE GENOMIC DNA]</scope>
    <source>
        <strain evidence="1 2">VG4</strain>
    </source>
</reference>
<evidence type="ECO:0000313" key="1">
    <source>
        <dbReference type="EMBL" id="RDH43630.1"/>
    </source>
</evidence>
<comment type="caution">
    <text evidence="1">The sequence shown here is derived from an EMBL/GenBank/DDBJ whole genome shotgun (WGS) entry which is preliminary data.</text>
</comment>
<sequence>MNILIVRSIILLICTFSVCAFSAPISLPGRLPLSGEDLDIASDQYRGALLHQFQEFILGLTVFPDHANPTSIDALNDLSTDKTYYLLPYYQPTDKYPVAGVQEVADNSLKVIASLQDLVTSADVALVYYEQITKERVSIESLRQHVKVQMTRAQREGNHTALAYLKQVDQNLAEQDLVLANKLVELHAKGEQGLSELTVALRKELVQEIVKSMATLGYQVTADEQAMLFSDQVKQQVEGILTVTAKAVHAMDFGVRQGLLLSGYTQQEMAFLDYYYQLRPDIRLVDIQPQQLHVSMAGMSVNQPRDDNPIVDNNAIVSAPRLYKGVNIQQNGKCGKYKQCNVMIDFTYIGAMMAKTAQWGVMALPVVLTADVKVQPPQLKGSMHCQLDKQWFNSGRIATRDQYAIYYDDAFSGLFNTVQKPCRWNVRQGEHDATRFYTTQAFMKYYQQQGIQRVLKSNTEQQQYGDYIQQELDYWQAREPSVVDWRWKNFLSWKDFYANDWHTNVKSIIQKQRNSFWQLTIDLNDSIKFEERVDTSESEIHQFILDAMPNFCWKSSMGQTQFLSACPKRGNYQARADHDVGKSIKLCKGNPFSLNCLDMIERINRQLETDDQGVIREPVTSFMLWEH</sequence>
<dbReference type="Proteomes" id="UP000257039">
    <property type="component" value="Unassembled WGS sequence"/>
</dbReference>
<name>A0A4P9VNE2_9GAMM</name>
<accession>A0A4P9VNE2</accession>